<reference evidence="1" key="1">
    <citation type="journal article" date="2012" name="PLoS ONE">
        <title>Gene sets for utilization of primary and secondary nutrition supplies in the distal gut of endangered iberian lynx.</title>
        <authorList>
            <person name="Alcaide M."/>
            <person name="Messina E."/>
            <person name="Richter M."/>
            <person name="Bargiela R."/>
            <person name="Peplies J."/>
            <person name="Huws S.A."/>
            <person name="Newbold C.J."/>
            <person name="Golyshin P.N."/>
            <person name="Simon M.A."/>
            <person name="Lopez G."/>
            <person name="Yakimov M.M."/>
            <person name="Ferrer M."/>
        </authorList>
    </citation>
    <scope>NUCLEOTIDE SEQUENCE</scope>
</reference>
<feature type="non-terminal residue" evidence="1">
    <location>
        <position position="1"/>
    </location>
</feature>
<proteinExistence type="predicted"/>
<dbReference type="AlphaFoldDB" id="J9CAL1"/>
<organism evidence="1">
    <name type="scientific">gut metagenome</name>
    <dbReference type="NCBI Taxonomy" id="749906"/>
    <lineage>
        <taxon>unclassified sequences</taxon>
        <taxon>metagenomes</taxon>
        <taxon>organismal metagenomes</taxon>
    </lineage>
</organism>
<dbReference type="EMBL" id="AMCI01005006">
    <property type="protein sequence ID" value="EJW96970.1"/>
    <property type="molecule type" value="Genomic_DNA"/>
</dbReference>
<evidence type="ECO:0000313" key="1">
    <source>
        <dbReference type="EMBL" id="EJW96970.1"/>
    </source>
</evidence>
<protein>
    <submittedName>
        <fullName evidence="1">Uncharacterized protein</fullName>
    </submittedName>
</protein>
<name>J9CAL1_9ZZZZ</name>
<feature type="non-terminal residue" evidence="1">
    <location>
        <position position="256"/>
    </location>
</feature>
<gene>
    <name evidence="1" type="ORF">EVA_14923</name>
</gene>
<sequence>FVAVAVFAFSFSHKANYVYSQDSTESIRKNEAQLDSARIDSLFGKNNQMAIIVPTGDYDKEAKLISDVSELSLVEKVTGLANIEAKDGWYITSSLNPRQFAELANLDYEVAELLYTGYAMNIGEYGQVVTNLENYTVPLIDMFDYLNERRDDVTLNLPKDMEKDLDDLAEQLADGKKQLKSDSWSRIVLELNVPIEGDKSFEYLDIIHGIVARYYDDYYVVGDTTSCSDLQSSFRNDNKLISVLTILFVIASFDYS</sequence>
<accession>J9CAL1</accession>
<comment type="caution">
    <text evidence="1">The sequence shown here is derived from an EMBL/GenBank/DDBJ whole genome shotgun (WGS) entry which is preliminary data.</text>
</comment>